<name>A0A7J9PNU1_METMI</name>
<protein>
    <submittedName>
        <fullName evidence="1">Uncharacterized protein</fullName>
    </submittedName>
</protein>
<evidence type="ECO:0000313" key="2">
    <source>
        <dbReference type="Proteomes" id="UP000567099"/>
    </source>
</evidence>
<proteinExistence type="predicted"/>
<sequence>MQCSKLLIVYIAGSDRLGTQAALEYFKTLDELHEGPITVKWTENGPILVE</sequence>
<organism evidence="1 2">
    <name type="scientific">Methanococcus maripaludis</name>
    <name type="common">Methanococcus deltae</name>
    <dbReference type="NCBI Taxonomy" id="39152"/>
    <lineage>
        <taxon>Archaea</taxon>
        <taxon>Methanobacteriati</taxon>
        <taxon>Methanobacteriota</taxon>
        <taxon>Methanomada group</taxon>
        <taxon>Methanococci</taxon>
        <taxon>Methanococcales</taxon>
        <taxon>Methanococcaceae</taxon>
        <taxon>Methanococcus</taxon>
    </lineage>
</organism>
<accession>A0A7J9PNU1</accession>
<dbReference type="EMBL" id="JACDUO010000001">
    <property type="protein sequence ID" value="MBA2864376.1"/>
    <property type="molecule type" value="Genomic_DNA"/>
</dbReference>
<dbReference type="AlphaFoldDB" id="A0A7J9PNU1"/>
<gene>
    <name evidence="1" type="ORF">HNP94_001376</name>
</gene>
<evidence type="ECO:0000313" key="1">
    <source>
        <dbReference type="EMBL" id="MBA2864376.1"/>
    </source>
</evidence>
<dbReference type="RefSeq" id="WP_181505179.1">
    <property type="nucleotide sequence ID" value="NZ_JACDUO010000001.1"/>
</dbReference>
<comment type="caution">
    <text evidence="1">The sequence shown here is derived from an EMBL/GenBank/DDBJ whole genome shotgun (WGS) entry which is preliminary data.</text>
</comment>
<dbReference type="Proteomes" id="UP000567099">
    <property type="component" value="Unassembled WGS sequence"/>
</dbReference>
<reference evidence="1 2" key="1">
    <citation type="submission" date="2020-07" db="EMBL/GenBank/DDBJ databases">
        <title>Genomic Encyclopedia of Type Strains, Phase IV (KMG-V): Genome sequencing to study the core and pangenomes of soil and plant-associated prokaryotes.</title>
        <authorList>
            <person name="Whitman W."/>
        </authorList>
    </citation>
    <scope>NUCLEOTIDE SEQUENCE [LARGE SCALE GENOMIC DNA]</scope>
    <source>
        <strain evidence="1 2">C13</strain>
    </source>
</reference>